<dbReference type="PANTHER" id="PTHR10978">
    <property type="entry name" value="SUCCINATE DEHYDROGENASE CYTOCHROME B560 SUBUNIT"/>
    <property type="match status" value="1"/>
</dbReference>
<comment type="subcellular location">
    <subcellularLocation>
        <location evidence="1">Membrane</location>
        <topology evidence="1">Multi-pass membrane protein</topology>
    </subcellularLocation>
</comment>
<dbReference type="OMA" id="LTWMLSG"/>
<dbReference type="InParanoid" id="A0A163IXD6"/>
<keyword evidence="3" id="KW-0812">Transmembrane</keyword>
<dbReference type="PROSITE" id="PS01000">
    <property type="entry name" value="SDH_CYT_1"/>
    <property type="match status" value="1"/>
</dbReference>
<dbReference type="PANTHER" id="PTHR10978:SF5">
    <property type="entry name" value="SUCCINATE DEHYDROGENASE CYTOCHROME B560 SUBUNIT, MITOCHONDRIAL"/>
    <property type="match status" value="1"/>
</dbReference>
<dbReference type="InterPro" id="IPR034804">
    <property type="entry name" value="SQR/QFR_C/D"/>
</dbReference>
<dbReference type="FunCoup" id="A0A163IXD6">
    <property type="interactions" value="326"/>
</dbReference>
<name>A0A163IXD6_ABSGL</name>
<dbReference type="GO" id="GO:0005739">
    <property type="term" value="C:mitochondrion"/>
    <property type="evidence" value="ECO:0007669"/>
    <property type="project" value="GOC"/>
</dbReference>
<keyword evidence="4" id="KW-0479">Metal-binding</keyword>
<organism evidence="8">
    <name type="scientific">Absidia glauca</name>
    <name type="common">Pin mould</name>
    <dbReference type="NCBI Taxonomy" id="4829"/>
    <lineage>
        <taxon>Eukaryota</taxon>
        <taxon>Fungi</taxon>
        <taxon>Fungi incertae sedis</taxon>
        <taxon>Mucoromycota</taxon>
        <taxon>Mucoromycotina</taxon>
        <taxon>Mucoromycetes</taxon>
        <taxon>Mucorales</taxon>
        <taxon>Cunninghamellaceae</taxon>
        <taxon>Absidia</taxon>
    </lineage>
</organism>
<evidence type="ECO:0000256" key="1">
    <source>
        <dbReference type="ARBA" id="ARBA00004141"/>
    </source>
</evidence>
<keyword evidence="7" id="KW-0472">Membrane</keyword>
<dbReference type="NCBIfam" id="TIGR02970">
    <property type="entry name" value="succ_dehyd_cytB"/>
    <property type="match status" value="1"/>
</dbReference>
<keyword evidence="5" id="KW-1133">Transmembrane helix</keyword>
<keyword evidence="9" id="KW-1185">Reference proteome</keyword>
<evidence type="ECO:0000313" key="9">
    <source>
        <dbReference type="Proteomes" id="UP000078561"/>
    </source>
</evidence>
<dbReference type="CDD" id="cd03499">
    <property type="entry name" value="SQR_TypeC_SdhC"/>
    <property type="match status" value="1"/>
</dbReference>
<dbReference type="EMBL" id="LT550481">
    <property type="protein sequence ID" value="SAL95894.1"/>
    <property type="molecule type" value="Genomic_DNA"/>
</dbReference>
<dbReference type="Proteomes" id="UP000078561">
    <property type="component" value="Unassembled WGS sequence"/>
</dbReference>
<dbReference type="GO" id="GO:0016020">
    <property type="term" value="C:membrane"/>
    <property type="evidence" value="ECO:0007669"/>
    <property type="project" value="UniProtKB-SubCell"/>
</dbReference>
<evidence type="ECO:0000256" key="5">
    <source>
        <dbReference type="ARBA" id="ARBA00022989"/>
    </source>
</evidence>
<evidence type="ECO:0000256" key="4">
    <source>
        <dbReference type="ARBA" id="ARBA00022723"/>
    </source>
</evidence>
<evidence type="ECO:0000256" key="6">
    <source>
        <dbReference type="ARBA" id="ARBA00023004"/>
    </source>
</evidence>
<dbReference type="Gene3D" id="1.20.1300.10">
    <property type="entry name" value="Fumarate reductase/succinate dehydrogenase, transmembrane subunit"/>
    <property type="match status" value="1"/>
</dbReference>
<dbReference type="OrthoDB" id="588261at2759"/>
<dbReference type="STRING" id="4829.A0A163IXD6"/>
<evidence type="ECO:0000313" key="8">
    <source>
        <dbReference type="EMBL" id="SAL95894.1"/>
    </source>
</evidence>
<dbReference type="InterPro" id="IPR018495">
    <property type="entry name" value="Succ_DH_cyt_bsu_CS"/>
</dbReference>
<evidence type="ECO:0000256" key="3">
    <source>
        <dbReference type="ARBA" id="ARBA00022692"/>
    </source>
</evidence>
<dbReference type="InterPro" id="IPR000701">
    <property type="entry name" value="SuccDH_FuR_B_TM-su"/>
</dbReference>
<dbReference type="Pfam" id="PF01127">
    <property type="entry name" value="Sdh_cyt"/>
    <property type="match status" value="1"/>
</dbReference>
<protein>
    <submittedName>
        <fullName evidence="8">Uncharacterized protein</fullName>
    </submittedName>
</protein>
<evidence type="ECO:0000256" key="7">
    <source>
        <dbReference type="ARBA" id="ARBA00023136"/>
    </source>
</evidence>
<gene>
    <name evidence="8" type="primary">ABSGL_01235.1 scaffold 1223</name>
</gene>
<dbReference type="GO" id="GO:0006121">
    <property type="term" value="P:mitochondrial electron transport, succinate to ubiquinone"/>
    <property type="evidence" value="ECO:0007669"/>
    <property type="project" value="TreeGrafter"/>
</dbReference>
<accession>A0A163IXD6</accession>
<dbReference type="GO" id="GO:0006099">
    <property type="term" value="P:tricarboxylic acid cycle"/>
    <property type="evidence" value="ECO:0007669"/>
    <property type="project" value="InterPro"/>
</dbReference>
<evidence type="ECO:0000256" key="2">
    <source>
        <dbReference type="ARBA" id="ARBA00022617"/>
    </source>
</evidence>
<keyword evidence="6" id="KW-0408">Iron</keyword>
<dbReference type="SUPFAM" id="SSF81343">
    <property type="entry name" value="Fumarate reductase respiratory complex transmembrane subunits"/>
    <property type="match status" value="1"/>
</dbReference>
<dbReference type="InterPro" id="IPR014314">
    <property type="entry name" value="Succ_DH_cytb556"/>
</dbReference>
<dbReference type="GO" id="GO:0009055">
    <property type="term" value="F:electron transfer activity"/>
    <property type="evidence" value="ECO:0007669"/>
    <property type="project" value="InterPro"/>
</dbReference>
<dbReference type="AlphaFoldDB" id="A0A163IXD6"/>
<reference evidence="8" key="1">
    <citation type="submission" date="2016-04" db="EMBL/GenBank/DDBJ databases">
        <authorList>
            <person name="Evans L.H."/>
            <person name="Alamgir A."/>
            <person name="Owens N."/>
            <person name="Weber N.D."/>
            <person name="Virtaneva K."/>
            <person name="Barbian K."/>
            <person name="Babar A."/>
            <person name="Rosenke K."/>
        </authorList>
    </citation>
    <scope>NUCLEOTIDE SEQUENCE [LARGE SCALE GENOMIC DNA]</scope>
    <source>
        <strain evidence="8">CBS 101.48</strain>
    </source>
</reference>
<dbReference type="GO" id="GO:0046872">
    <property type="term" value="F:metal ion binding"/>
    <property type="evidence" value="ECO:0007669"/>
    <property type="project" value="UniProtKB-KW"/>
</dbReference>
<keyword evidence="2" id="KW-0349">Heme</keyword>
<proteinExistence type="predicted"/>
<sequence>MLATRTILQTVAQNPSARSIAFKNMSAAPMGVRHFNASRASSAQSPDAESELLRQQRKLRPVSPHLTIYQPQMTWYLSGLHRITGSAIGGAFYLGAMGYLAAPALGLTVDTASIVSAVAAAPVAAKVIAKTTLAFPFVFHCLNGVRHLVWDATKMVNIKDVYKTGYAVLGGTVVGTLYLASL</sequence>